<protein>
    <submittedName>
        <fullName evidence="4">Flavin reductase</fullName>
    </submittedName>
</protein>
<comment type="similarity">
    <text evidence="1">Belongs to the non-flavoprotein flavin reductase family.</text>
</comment>
<dbReference type="OrthoDB" id="9792858at2"/>
<keyword evidence="2" id="KW-0560">Oxidoreductase</keyword>
<accession>A0A3S3AWX4</accession>
<dbReference type="PANTHER" id="PTHR30466">
    <property type="entry name" value="FLAVIN REDUCTASE"/>
    <property type="match status" value="1"/>
</dbReference>
<proteinExistence type="inferred from homology"/>
<sequence>MDSRRLRNIFGQFASGVTVITCAKEDGTPHGATVTAFTAVSLEPRLCQVTLTRTSKACSFLSGAPFAVNILAADQTDVALHFAGRPQSPEPVWDQGPTAPVLAGSAATLSCVPWREYDGGDHVIFIGEIVDAQCRETDPLLFYRSTFHDLGAPSGSAAWNGSMDDPHRGWFDASATFTPMHLSGATN</sequence>
<evidence type="ECO:0000256" key="1">
    <source>
        <dbReference type="ARBA" id="ARBA00008898"/>
    </source>
</evidence>
<dbReference type="Gene3D" id="2.30.110.10">
    <property type="entry name" value="Electron Transport, Fmn-binding Protein, Chain A"/>
    <property type="match status" value="1"/>
</dbReference>
<dbReference type="GO" id="GO:0010181">
    <property type="term" value="F:FMN binding"/>
    <property type="evidence" value="ECO:0007669"/>
    <property type="project" value="InterPro"/>
</dbReference>
<dbReference type="PANTHER" id="PTHR30466:SF1">
    <property type="entry name" value="FMN REDUCTASE (NADH) RUTF"/>
    <property type="match status" value="1"/>
</dbReference>
<dbReference type="SMART" id="SM00903">
    <property type="entry name" value="Flavin_Reduct"/>
    <property type="match status" value="1"/>
</dbReference>
<dbReference type="InterPro" id="IPR002563">
    <property type="entry name" value="Flavin_Rdtase-like_dom"/>
</dbReference>
<dbReference type="InterPro" id="IPR050268">
    <property type="entry name" value="NADH-dep_flavin_reductase"/>
</dbReference>
<reference evidence="4 5" key="1">
    <citation type="submission" date="2018-11" db="EMBL/GenBank/DDBJ databases">
        <title>Rhodococcus spongicola sp. nov. and Rhodococcus xishaensis sp. nov. from marine sponges.</title>
        <authorList>
            <person name="Li L."/>
            <person name="Lin H.W."/>
        </authorList>
    </citation>
    <scope>NUCLEOTIDE SEQUENCE [LARGE SCALE GENOMIC DNA]</scope>
    <source>
        <strain evidence="4 5">CCTCC AB2014297</strain>
    </source>
</reference>
<dbReference type="EMBL" id="RKLP01000002">
    <property type="protein sequence ID" value="RVW10455.1"/>
    <property type="molecule type" value="Genomic_DNA"/>
</dbReference>
<dbReference type="InterPro" id="IPR012349">
    <property type="entry name" value="Split_barrel_FMN-bd"/>
</dbReference>
<dbReference type="Proteomes" id="UP000286208">
    <property type="component" value="Unassembled WGS sequence"/>
</dbReference>
<dbReference type="SUPFAM" id="SSF50475">
    <property type="entry name" value="FMN-binding split barrel"/>
    <property type="match status" value="1"/>
</dbReference>
<dbReference type="GO" id="GO:0042602">
    <property type="term" value="F:riboflavin reductase (NADPH) activity"/>
    <property type="evidence" value="ECO:0007669"/>
    <property type="project" value="TreeGrafter"/>
</dbReference>
<dbReference type="Pfam" id="PF01613">
    <property type="entry name" value="Flavin_Reduct"/>
    <property type="match status" value="1"/>
</dbReference>
<dbReference type="AlphaFoldDB" id="A0A3S3AWX4"/>
<name>A0A3S3AWX4_9NOCA</name>
<organism evidence="4 5">
    <name type="scientific">Prescottella agglutinans</name>
    <dbReference type="NCBI Taxonomy" id="1644129"/>
    <lineage>
        <taxon>Bacteria</taxon>
        <taxon>Bacillati</taxon>
        <taxon>Actinomycetota</taxon>
        <taxon>Actinomycetes</taxon>
        <taxon>Mycobacteriales</taxon>
        <taxon>Nocardiaceae</taxon>
        <taxon>Prescottella</taxon>
    </lineage>
</organism>
<feature type="domain" description="Flavin reductase like" evidence="3">
    <location>
        <begin position="10"/>
        <end position="149"/>
    </location>
</feature>
<evidence type="ECO:0000313" key="5">
    <source>
        <dbReference type="Proteomes" id="UP000286208"/>
    </source>
</evidence>
<evidence type="ECO:0000256" key="2">
    <source>
        <dbReference type="ARBA" id="ARBA00023002"/>
    </source>
</evidence>
<comment type="caution">
    <text evidence="4">The sequence shown here is derived from an EMBL/GenBank/DDBJ whole genome shotgun (WGS) entry which is preliminary data.</text>
</comment>
<evidence type="ECO:0000313" key="4">
    <source>
        <dbReference type="EMBL" id="RVW10455.1"/>
    </source>
</evidence>
<dbReference type="RefSeq" id="WP_127914883.1">
    <property type="nucleotide sequence ID" value="NZ_RKLP01000002.1"/>
</dbReference>
<keyword evidence="5" id="KW-1185">Reference proteome</keyword>
<evidence type="ECO:0000259" key="3">
    <source>
        <dbReference type="SMART" id="SM00903"/>
    </source>
</evidence>
<gene>
    <name evidence="4" type="ORF">EGT67_04610</name>
</gene>